<proteinExistence type="predicted"/>
<evidence type="ECO:0000313" key="8">
    <source>
        <dbReference type="Proteomes" id="UP000824128"/>
    </source>
</evidence>
<dbReference type="Pfam" id="PF13240">
    <property type="entry name" value="Zn_Ribbon_1"/>
    <property type="match status" value="1"/>
</dbReference>
<accession>A0A9D1N534</accession>
<feature type="transmembrane region" description="Helical" evidence="5">
    <location>
        <begin position="118"/>
        <end position="139"/>
    </location>
</feature>
<name>A0A9D1N534_9FIRM</name>
<dbReference type="EMBL" id="DVNZ01000210">
    <property type="protein sequence ID" value="HIU94816.1"/>
    <property type="molecule type" value="Genomic_DNA"/>
</dbReference>
<evidence type="ECO:0000256" key="5">
    <source>
        <dbReference type="SAM" id="Phobius"/>
    </source>
</evidence>
<evidence type="ECO:0000256" key="4">
    <source>
        <dbReference type="ARBA" id="ARBA00023136"/>
    </source>
</evidence>
<dbReference type="InterPro" id="IPR026870">
    <property type="entry name" value="Zinc_ribbon_dom"/>
</dbReference>
<dbReference type="InterPro" id="IPR019109">
    <property type="entry name" value="MamF_MmsF"/>
</dbReference>
<feature type="domain" description="Zinc-ribbon" evidence="6">
    <location>
        <begin position="3"/>
        <end position="23"/>
    </location>
</feature>
<reference evidence="7" key="2">
    <citation type="journal article" date="2021" name="PeerJ">
        <title>Extensive microbial diversity within the chicken gut microbiome revealed by metagenomics and culture.</title>
        <authorList>
            <person name="Gilroy R."/>
            <person name="Ravi A."/>
            <person name="Getino M."/>
            <person name="Pursley I."/>
            <person name="Horton D.L."/>
            <person name="Alikhan N.F."/>
            <person name="Baker D."/>
            <person name="Gharbi K."/>
            <person name="Hall N."/>
            <person name="Watson M."/>
            <person name="Adriaenssens E.M."/>
            <person name="Foster-Nyarko E."/>
            <person name="Jarju S."/>
            <person name="Secka A."/>
            <person name="Antonio M."/>
            <person name="Oren A."/>
            <person name="Chaudhuri R.R."/>
            <person name="La Ragione R."/>
            <person name="Hildebrand F."/>
            <person name="Pallen M.J."/>
        </authorList>
    </citation>
    <scope>NUCLEOTIDE SEQUENCE</scope>
    <source>
        <strain evidence="7">ChiGjej2B2-16831</strain>
    </source>
</reference>
<evidence type="ECO:0000256" key="1">
    <source>
        <dbReference type="ARBA" id="ARBA00004141"/>
    </source>
</evidence>
<evidence type="ECO:0000256" key="2">
    <source>
        <dbReference type="ARBA" id="ARBA00022692"/>
    </source>
</evidence>
<dbReference type="Proteomes" id="UP000824128">
    <property type="component" value="Unassembled WGS sequence"/>
</dbReference>
<evidence type="ECO:0000313" key="7">
    <source>
        <dbReference type="EMBL" id="HIU94816.1"/>
    </source>
</evidence>
<dbReference type="Pfam" id="PF09685">
    <property type="entry name" value="MamF_MmsF"/>
    <property type="match status" value="1"/>
</dbReference>
<protein>
    <submittedName>
        <fullName evidence="7">Zinc-ribbon domain-containing protein</fullName>
    </submittedName>
</protein>
<sequence length="157" mass="17003">MAYCTQCGAEIPDDARFCRSCGAFQGEQGAARPQDAPVWRVPGVDQDAEDNRLMALLAYLGPLALVPYLAAKQSPFAQYHALRGLNLFLLEVAYGVGAAVLSGLFTLVWFRLGLALGLLFNIGWLFFVAMSIIGIVNVCNGEKKDLPLVGALRLIKK</sequence>
<feature type="transmembrane region" description="Helical" evidence="5">
    <location>
        <begin position="92"/>
        <end position="112"/>
    </location>
</feature>
<keyword evidence="3 5" id="KW-1133">Transmembrane helix</keyword>
<comment type="caution">
    <text evidence="7">The sequence shown here is derived from an EMBL/GenBank/DDBJ whole genome shotgun (WGS) entry which is preliminary data.</text>
</comment>
<organism evidence="7 8">
    <name type="scientific">Candidatus Aphodomorpha intestinavium</name>
    <dbReference type="NCBI Taxonomy" id="2840672"/>
    <lineage>
        <taxon>Bacteria</taxon>
        <taxon>Bacillati</taxon>
        <taxon>Bacillota</taxon>
        <taxon>Clostridia</taxon>
        <taxon>Eubacteriales</taxon>
        <taxon>Candidatus Aphodomorpha</taxon>
    </lineage>
</organism>
<evidence type="ECO:0000256" key="3">
    <source>
        <dbReference type="ARBA" id="ARBA00022989"/>
    </source>
</evidence>
<reference evidence="7" key="1">
    <citation type="submission" date="2020-10" db="EMBL/GenBank/DDBJ databases">
        <authorList>
            <person name="Gilroy R."/>
        </authorList>
    </citation>
    <scope>NUCLEOTIDE SEQUENCE</scope>
    <source>
        <strain evidence="7">ChiGjej2B2-16831</strain>
    </source>
</reference>
<gene>
    <name evidence="7" type="ORF">IAD24_06610</name>
</gene>
<keyword evidence="4 5" id="KW-0472">Membrane</keyword>
<evidence type="ECO:0000259" key="6">
    <source>
        <dbReference type="Pfam" id="PF13240"/>
    </source>
</evidence>
<dbReference type="AlphaFoldDB" id="A0A9D1N534"/>
<keyword evidence="2 5" id="KW-0812">Transmembrane</keyword>
<comment type="subcellular location">
    <subcellularLocation>
        <location evidence="1">Membrane</location>
        <topology evidence="1">Multi-pass membrane protein</topology>
    </subcellularLocation>
</comment>